<keyword evidence="2" id="KW-1185">Reference proteome</keyword>
<proteinExistence type="predicted"/>
<reference evidence="1 2" key="1">
    <citation type="journal article" date="2019" name="Int. J. Syst. Evol. Microbiol.">
        <title>The Global Catalogue of Microorganisms (GCM) 10K type strain sequencing project: providing services to taxonomists for standard genome sequencing and annotation.</title>
        <authorList>
            <consortium name="The Broad Institute Genomics Platform"/>
            <consortium name="The Broad Institute Genome Sequencing Center for Infectious Disease"/>
            <person name="Wu L."/>
            <person name="Ma J."/>
        </authorList>
    </citation>
    <scope>NUCLEOTIDE SEQUENCE [LARGE SCALE GENOMIC DNA]</scope>
    <source>
        <strain evidence="1 2">JCM 15976</strain>
    </source>
</reference>
<evidence type="ECO:0000313" key="1">
    <source>
        <dbReference type="EMBL" id="GAA0744531.1"/>
    </source>
</evidence>
<organism evidence="1 2">
    <name type="scientific">Gaetbulibacter jejuensis</name>
    <dbReference type="NCBI Taxonomy" id="584607"/>
    <lineage>
        <taxon>Bacteria</taxon>
        <taxon>Pseudomonadati</taxon>
        <taxon>Bacteroidota</taxon>
        <taxon>Flavobacteriia</taxon>
        <taxon>Flavobacteriales</taxon>
        <taxon>Flavobacteriaceae</taxon>
        <taxon>Gaetbulibacter</taxon>
    </lineage>
</organism>
<evidence type="ECO:0008006" key="3">
    <source>
        <dbReference type="Google" id="ProtNLM"/>
    </source>
</evidence>
<sequence>MFTSCKSKIIPLSKTYYDNTNKVGVLFIADSIRAEIIGDQSLLEMALTGTKRFRAPLELVDKTINPISDIENIYFNTYQEKGKPIKKIDYEFKTEDLVEFEKPKKSKKQYFNYDLRFLQSKDIDELLIVTIEYGLLVNYDGIFEEEKLGNCRIESKIINLKDNSILYNNFTVFNVEVIGNWKTPPNYPNLKHAIQLAIKQAIEEEKRKFNN</sequence>
<accession>A0ABN1JQA1</accession>
<protein>
    <recommendedName>
        <fullName evidence="3">Lipoprotein</fullName>
    </recommendedName>
</protein>
<dbReference type="Proteomes" id="UP001500736">
    <property type="component" value="Unassembled WGS sequence"/>
</dbReference>
<dbReference type="EMBL" id="BAAAGF010000002">
    <property type="protein sequence ID" value="GAA0744531.1"/>
    <property type="molecule type" value="Genomic_DNA"/>
</dbReference>
<name>A0ABN1JQA1_9FLAO</name>
<gene>
    <name evidence="1" type="ORF">GCM10009431_18750</name>
</gene>
<comment type="caution">
    <text evidence="1">The sequence shown here is derived from an EMBL/GenBank/DDBJ whole genome shotgun (WGS) entry which is preliminary data.</text>
</comment>
<evidence type="ECO:0000313" key="2">
    <source>
        <dbReference type="Proteomes" id="UP001500736"/>
    </source>
</evidence>